<accession>A0A8J7GGQ3</accession>
<organism evidence="1 2">
    <name type="scientific">Longispora fulva</name>
    <dbReference type="NCBI Taxonomy" id="619741"/>
    <lineage>
        <taxon>Bacteria</taxon>
        <taxon>Bacillati</taxon>
        <taxon>Actinomycetota</taxon>
        <taxon>Actinomycetes</taxon>
        <taxon>Micromonosporales</taxon>
        <taxon>Micromonosporaceae</taxon>
        <taxon>Longispora</taxon>
    </lineage>
</organism>
<evidence type="ECO:0000313" key="1">
    <source>
        <dbReference type="EMBL" id="MBG6136402.1"/>
    </source>
</evidence>
<proteinExistence type="predicted"/>
<evidence type="ECO:0000313" key="2">
    <source>
        <dbReference type="Proteomes" id="UP000622552"/>
    </source>
</evidence>
<dbReference type="AlphaFoldDB" id="A0A8J7GGQ3"/>
<dbReference type="RefSeq" id="WP_197003383.1">
    <property type="nucleotide sequence ID" value="NZ_BONS01000015.1"/>
</dbReference>
<protein>
    <submittedName>
        <fullName evidence="1">Uncharacterized protein</fullName>
    </submittedName>
</protein>
<comment type="caution">
    <text evidence="1">The sequence shown here is derived from an EMBL/GenBank/DDBJ whole genome shotgun (WGS) entry which is preliminary data.</text>
</comment>
<name>A0A8J7GGQ3_9ACTN</name>
<dbReference type="Proteomes" id="UP000622552">
    <property type="component" value="Unassembled WGS sequence"/>
</dbReference>
<reference evidence="1" key="1">
    <citation type="submission" date="2020-11" db="EMBL/GenBank/DDBJ databases">
        <title>Sequencing the genomes of 1000 actinobacteria strains.</title>
        <authorList>
            <person name="Klenk H.-P."/>
        </authorList>
    </citation>
    <scope>NUCLEOTIDE SEQUENCE</scope>
    <source>
        <strain evidence="1">DSM 45356</strain>
    </source>
</reference>
<keyword evidence="2" id="KW-1185">Reference proteome</keyword>
<dbReference type="EMBL" id="JADOUF010000001">
    <property type="protein sequence ID" value="MBG6136402.1"/>
    <property type="molecule type" value="Genomic_DNA"/>
</dbReference>
<sequence length="216" mass="24263">MRDDADRFVNEVAERREEWLASRRRLDVTRERGWLQATPQGDLFVLMLEGTDPVAGNVAFAASREPFDVWFKERAGAMMAVDFDQPIPVHPELIYTSVPDDSAAEQAVAVAIPLLPGKTDAHRRIAAEVNGPRRAGFDAFHEHAGVTEDWWIQPTPMGDLVLLYLESDDLAAAMAHLARSRDDTEVWFKEATLDTEGIDWSGPPPALPEQLFDWRV</sequence>
<gene>
    <name evidence="1" type="ORF">IW245_002596</name>
</gene>